<evidence type="ECO:0008006" key="4">
    <source>
        <dbReference type="Google" id="ProtNLM"/>
    </source>
</evidence>
<name>A0A496PKH4_9MICC</name>
<keyword evidence="1" id="KW-1133">Transmembrane helix</keyword>
<feature type="transmembrane region" description="Helical" evidence="1">
    <location>
        <begin position="51"/>
        <end position="73"/>
    </location>
</feature>
<feature type="transmembrane region" description="Helical" evidence="1">
    <location>
        <begin position="120"/>
        <end position="137"/>
    </location>
</feature>
<organism evidence="2 3">
    <name type="scientific">Galactobacter caseinivorans</name>
    <dbReference type="NCBI Taxonomy" id="2676123"/>
    <lineage>
        <taxon>Bacteria</taxon>
        <taxon>Bacillati</taxon>
        <taxon>Actinomycetota</taxon>
        <taxon>Actinomycetes</taxon>
        <taxon>Micrococcales</taxon>
        <taxon>Micrococcaceae</taxon>
        <taxon>Galactobacter</taxon>
    </lineage>
</organism>
<feature type="transmembrane region" description="Helical" evidence="1">
    <location>
        <begin position="80"/>
        <end position="100"/>
    </location>
</feature>
<accession>A0A496PKH4</accession>
<reference evidence="2 3" key="1">
    <citation type="submission" date="2018-07" db="EMBL/GenBank/DDBJ databases">
        <title>Arthrobacter sp. nov., isolated from raw cow's milk with high bacterial count.</title>
        <authorList>
            <person name="Hahne J."/>
            <person name="Isele D."/>
            <person name="Lipski A."/>
        </authorList>
    </citation>
    <scope>NUCLEOTIDE SEQUENCE [LARGE SCALE GENOMIC DNA]</scope>
    <source>
        <strain evidence="2 3">JZ R-183</strain>
    </source>
</reference>
<evidence type="ECO:0000256" key="1">
    <source>
        <dbReference type="SAM" id="Phobius"/>
    </source>
</evidence>
<keyword evidence="1" id="KW-0472">Membrane</keyword>
<dbReference type="AlphaFoldDB" id="A0A496PKH4"/>
<proteinExistence type="predicted"/>
<dbReference type="Proteomes" id="UP000273119">
    <property type="component" value="Unassembled WGS sequence"/>
</dbReference>
<keyword evidence="1" id="KW-0812">Transmembrane</keyword>
<feature type="transmembrane region" description="Helical" evidence="1">
    <location>
        <begin position="21"/>
        <end position="39"/>
    </location>
</feature>
<sequence length="147" mass="15951">MDAPAAESAQDRSPERKNRGLGRIIIAVYAVFALSALARSTFQLFTIFHEAPVAITLSMIAAAVYVVATISLARTGVRAWYVAMGAVIVELLGIIVVSVLSYADPQLFPKASVWSHFGQGYGYVPFALPFVGLWWLLTHRPRRGAAS</sequence>
<evidence type="ECO:0000313" key="3">
    <source>
        <dbReference type="Proteomes" id="UP000273119"/>
    </source>
</evidence>
<protein>
    <recommendedName>
        <fullName evidence="4">Integral membrane protein</fullName>
    </recommendedName>
</protein>
<gene>
    <name evidence="2" type="ORF">DWQ67_06730</name>
</gene>
<keyword evidence="3" id="KW-1185">Reference proteome</keyword>
<evidence type="ECO:0000313" key="2">
    <source>
        <dbReference type="EMBL" id="RKW70907.1"/>
    </source>
</evidence>
<dbReference type="EMBL" id="QQXL01000003">
    <property type="protein sequence ID" value="RKW70907.1"/>
    <property type="molecule type" value="Genomic_DNA"/>
</dbReference>
<comment type="caution">
    <text evidence="2">The sequence shown here is derived from an EMBL/GenBank/DDBJ whole genome shotgun (WGS) entry which is preliminary data.</text>
</comment>